<feature type="domain" description="RNA polymerase sigma-70 region 4" evidence="7">
    <location>
        <begin position="116"/>
        <end position="163"/>
    </location>
</feature>
<dbReference type="PANTHER" id="PTHR43133">
    <property type="entry name" value="RNA POLYMERASE ECF-TYPE SIGMA FACTO"/>
    <property type="match status" value="1"/>
</dbReference>
<organism evidence="8 9">
    <name type="scientific">Phycicoccus sonneratiae</name>
    <dbReference type="NCBI Taxonomy" id="2807628"/>
    <lineage>
        <taxon>Bacteria</taxon>
        <taxon>Bacillati</taxon>
        <taxon>Actinomycetota</taxon>
        <taxon>Actinomycetes</taxon>
        <taxon>Micrococcales</taxon>
        <taxon>Intrasporangiaceae</taxon>
        <taxon>Phycicoccus</taxon>
    </lineage>
</organism>
<dbReference type="CDD" id="cd06171">
    <property type="entry name" value="Sigma70_r4"/>
    <property type="match status" value="1"/>
</dbReference>
<feature type="domain" description="RNA polymerase sigma-70 region 2" evidence="6">
    <location>
        <begin position="17"/>
        <end position="79"/>
    </location>
</feature>
<dbReference type="RefSeq" id="WP_204131096.1">
    <property type="nucleotide sequence ID" value="NZ_JAFDVD010000009.1"/>
</dbReference>
<keyword evidence="9" id="KW-1185">Reference proteome</keyword>
<gene>
    <name evidence="8" type="ORF">JQN70_09525</name>
</gene>
<dbReference type="Proteomes" id="UP001430172">
    <property type="component" value="Unassembled WGS sequence"/>
</dbReference>
<evidence type="ECO:0000313" key="8">
    <source>
        <dbReference type="EMBL" id="MBM6400623.1"/>
    </source>
</evidence>
<dbReference type="InterPro" id="IPR014284">
    <property type="entry name" value="RNA_pol_sigma-70_dom"/>
</dbReference>
<dbReference type="PANTHER" id="PTHR43133:SF50">
    <property type="entry name" value="ECF RNA POLYMERASE SIGMA FACTOR SIGM"/>
    <property type="match status" value="1"/>
</dbReference>
<dbReference type="InterPro" id="IPR013324">
    <property type="entry name" value="RNA_pol_sigma_r3/r4-like"/>
</dbReference>
<evidence type="ECO:0000256" key="3">
    <source>
        <dbReference type="ARBA" id="ARBA00023082"/>
    </source>
</evidence>
<dbReference type="SUPFAM" id="SSF88946">
    <property type="entry name" value="Sigma2 domain of RNA polymerase sigma factors"/>
    <property type="match status" value="1"/>
</dbReference>
<keyword evidence="3" id="KW-0731">Sigma factor</keyword>
<dbReference type="InterPro" id="IPR013325">
    <property type="entry name" value="RNA_pol_sigma_r2"/>
</dbReference>
<dbReference type="EMBL" id="JAFDVD010000009">
    <property type="protein sequence ID" value="MBM6400623.1"/>
    <property type="molecule type" value="Genomic_DNA"/>
</dbReference>
<protein>
    <submittedName>
        <fullName evidence="8">Sigma-70 family RNA polymerase sigma factor</fullName>
    </submittedName>
</protein>
<dbReference type="NCBIfam" id="TIGR02937">
    <property type="entry name" value="sigma70-ECF"/>
    <property type="match status" value="1"/>
</dbReference>
<dbReference type="InterPro" id="IPR007630">
    <property type="entry name" value="RNA_pol_sigma70_r4"/>
</dbReference>
<keyword evidence="4" id="KW-0238">DNA-binding</keyword>
<proteinExistence type="inferred from homology"/>
<evidence type="ECO:0000259" key="7">
    <source>
        <dbReference type="Pfam" id="PF04545"/>
    </source>
</evidence>
<dbReference type="SUPFAM" id="SSF88659">
    <property type="entry name" value="Sigma3 and sigma4 domains of RNA polymerase sigma factors"/>
    <property type="match status" value="1"/>
</dbReference>
<evidence type="ECO:0000256" key="1">
    <source>
        <dbReference type="ARBA" id="ARBA00010641"/>
    </source>
</evidence>
<accession>A0ABS2CL60</accession>
<evidence type="ECO:0000259" key="6">
    <source>
        <dbReference type="Pfam" id="PF04542"/>
    </source>
</evidence>
<keyword evidence="5" id="KW-0804">Transcription</keyword>
<evidence type="ECO:0000256" key="4">
    <source>
        <dbReference type="ARBA" id="ARBA00023125"/>
    </source>
</evidence>
<reference evidence="8" key="1">
    <citation type="submission" date="2021-02" db="EMBL/GenBank/DDBJ databases">
        <title>Phycicoccus sp. MQZ13P-5T, whole genome shotgun sequence.</title>
        <authorList>
            <person name="Tuo L."/>
        </authorList>
    </citation>
    <scope>NUCLEOTIDE SEQUENCE</scope>
    <source>
        <strain evidence="8">MQZ13P-5</strain>
    </source>
</reference>
<evidence type="ECO:0000256" key="5">
    <source>
        <dbReference type="ARBA" id="ARBA00023163"/>
    </source>
</evidence>
<evidence type="ECO:0000313" key="9">
    <source>
        <dbReference type="Proteomes" id="UP001430172"/>
    </source>
</evidence>
<comment type="similarity">
    <text evidence="1">Belongs to the sigma-70 factor family. ECF subfamily.</text>
</comment>
<name>A0ABS2CL60_9MICO</name>
<dbReference type="Pfam" id="PF04542">
    <property type="entry name" value="Sigma70_r2"/>
    <property type="match status" value="1"/>
</dbReference>
<comment type="caution">
    <text evidence="8">The sequence shown here is derived from an EMBL/GenBank/DDBJ whole genome shotgun (WGS) entry which is preliminary data.</text>
</comment>
<dbReference type="InterPro" id="IPR036388">
    <property type="entry name" value="WH-like_DNA-bd_sf"/>
</dbReference>
<dbReference type="InterPro" id="IPR039425">
    <property type="entry name" value="RNA_pol_sigma-70-like"/>
</dbReference>
<dbReference type="Gene3D" id="1.10.10.10">
    <property type="entry name" value="Winged helix-like DNA-binding domain superfamily/Winged helix DNA-binding domain"/>
    <property type="match status" value="1"/>
</dbReference>
<evidence type="ECO:0000256" key="2">
    <source>
        <dbReference type="ARBA" id="ARBA00023015"/>
    </source>
</evidence>
<dbReference type="InterPro" id="IPR007627">
    <property type="entry name" value="RNA_pol_sigma70_r2"/>
</dbReference>
<dbReference type="Gene3D" id="1.10.1740.10">
    <property type="match status" value="1"/>
</dbReference>
<keyword evidence="2" id="KW-0805">Transcription regulation</keyword>
<sequence length="173" mass="19142">MRSARPPRPPEGVEEYVRAAGPRLLRFARSLTLHDADAEDLLQDTLVRLVVHWRRVERSEHPDRYVRRMMVNRFVSGRRLASARTVTSDALVEAAAPVTSAGDSAVEARLLADGMLAVLDPRSRAVLVLRYLEDQPDEVVADVVGISTGNVRVIAHRALARLRPLLVADEPVG</sequence>
<dbReference type="Pfam" id="PF04545">
    <property type="entry name" value="Sigma70_r4"/>
    <property type="match status" value="1"/>
</dbReference>